<dbReference type="EMBL" id="BMMM01000014">
    <property type="protein sequence ID" value="GGN80376.1"/>
    <property type="molecule type" value="Genomic_DNA"/>
</dbReference>
<keyword evidence="4 7" id="KW-0812">Transmembrane</keyword>
<accession>A0A918D835</accession>
<evidence type="ECO:0000313" key="10">
    <source>
        <dbReference type="EMBL" id="GGN80376.1"/>
    </source>
</evidence>
<gene>
    <name evidence="10" type="ORF">GCM10011579_065830</name>
</gene>
<organism evidence="10 11">
    <name type="scientific">Streptomyces albiflavescens</name>
    <dbReference type="NCBI Taxonomy" id="1623582"/>
    <lineage>
        <taxon>Bacteria</taxon>
        <taxon>Bacillati</taxon>
        <taxon>Actinomycetota</taxon>
        <taxon>Actinomycetes</taxon>
        <taxon>Kitasatosporales</taxon>
        <taxon>Streptomycetaceae</taxon>
        <taxon>Streptomyces</taxon>
    </lineage>
</organism>
<keyword evidence="6 7" id="KW-0472">Membrane</keyword>
<comment type="caution">
    <text evidence="10">The sequence shown here is derived from an EMBL/GenBank/DDBJ whole genome shotgun (WGS) entry which is preliminary data.</text>
</comment>
<dbReference type="GO" id="GO:0005886">
    <property type="term" value="C:plasma membrane"/>
    <property type="evidence" value="ECO:0007669"/>
    <property type="project" value="UniProtKB-SubCell"/>
</dbReference>
<feature type="transmembrane region" description="Helical" evidence="7">
    <location>
        <begin position="288"/>
        <end position="310"/>
    </location>
</feature>
<dbReference type="PANTHER" id="PTHR43227">
    <property type="entry name" value="BLL4140 PROTEIN"/>
    <property type="match status" value="1"/>
</dbReference>
<dbReference type="PANTHER" id="PTHR43227:SF8">
    <property type="entry name" value="DIACETYLCHITOBIOSE UPTAKE SYSTEM PERMEASE PROTEIN DASB"/>
    <property type="match status" value="1"/>
</dbReference>
<dbReference type="GO" id="GO:0055085">
    <property type="term" value="P:transmembrane transport"/>
    <property type="evidence" value="ECO:0007669"/>
    <property type="project" value="InterPro"/>
</dbReference>
<keyword evidence="2 7" id="KW-0813">Transport</keyword>
<dbReference type="AlphaFoldDB" id="A0A918D835"/>
<evidence type="ECO:0000256" key="5">
    <source>
        <dbReference type="ARBA" id="ARBA00022989"/>
    </source>
</evidence>
<dbReference type="Pfam" id="PF00528">
    <property type="entry name" value="BPD_transp_1"/>
    <property type="match status" value="1"/>
</dbReference>
<keyword evidence="11" id="KW-1185">Reference proteome</keyword>
<evidence type="ECO:0000256" key="2">
    <source>
        <dbReference type="ARBA" id="ARBA00022448"/>
    </source>
</evidence>
<evidence type="ECO:0000256" key="7">
    <source>
        <dbReference type="RuleBase" id="RU363032"/>
    </source>
</evidence>
<dbReference type="PROSITE" id="PS50928">
    <property type="entry name" value="ABC_TM1"/>
    <property type="match status" value="1"/>
</dbReference>
<dbReference type="SUPFAM" id="SSF161098">
    <property type="entry name" value="MetI-like"/>
    <property type="match status" value="1"/>
</dbReference>
<dbReference type="Gene3D" id="1.10.3720.10">
    <property type="entry name" value="MetI-like"/>
    <property type="match status" value="1"/>
</dbReference>
<evidence type="ECO:0000256" key="8">
    <source>
        <dbReference type="SAM" id="MobiDB-lite"/>
    </source>
</evidence>
<dbReference type="InterPro" id="IPR050809">
    <property type="entry name" value="UgpAE/MalFG_permease"/>
</dbReference>
<dbReference type="Proteomes" id="UP000600365">
    <property type="component" value="Unassembled WGS sequence"/>
</dbReference>
<keyword evidence="5 7" id="KW-1133">Transmembrane helix</keyword>
<dbReference type="InterPro" id="IPR000515">
    <property type="entry name" value="MetI-like"/>
</dbReference>
<feature type="transmembrane region" description="Helical" evidence="7">
    <location>
        <begin position="234"/>
        <end position="254"/>
    </location>
</feature>
<feature type="region of interest" description="Disordered" evidence="8">
    <location>
        <begin position="1"/>
        <end position="25"/>
    </location>
</feature>
<evidence type="ECO:0000256" key="3">
    <source>
        <dbReference type="ARBA" id="ARBA00022475"/>
    </source>
</evidence>
<dbReference type="CDD" id="cd06261">
    <property type="entry name" value="TM_PBP2"/>
    <property type="match status" value="1"/>
</dbReference>
<feature type="transmembrane region" description="Helical" evidence="7">
    <location>
        <begin position="33"/>
        <end position="57"/>
    </location>
</feature>
<evidence type="ECO:0000256" key="1">
    <source>
        <dbReference type="ARBA" id="ARBA00004651"/>
    </source>
</evidence>
<feature type="transmembrane region" description="Helical" evidence="7">
    <location>
        <begin position="131"/>
        <end position="154"/>
    </location>
</feature>
<comment type="subcellular location">
    <subcellularLocation>
        <location evidence="1 7">Cell membrane</location>
        <topology evidence="1 7">Multi-pass membrane protein</topology>
    </subcellularLocation>
</comment>
<feature type="domain" description="ABC transmembrane type-1" evidence="9">
    <location>
        <begin position="96"/>
        <end position="309"/>
    </location>
</feature>
<proteinExistence type="inferred from homology"/>
<evidence type="ECO:0000313" key="11">
    <source>
        <dbReference type="Proteomes" id="UP000600365"/>
    </source>
</evidence>
<name>A0A918D835_9ACTN</name>
<protein>
    <submittedName>
        <fullName evidence="10">Sugar ABC transporter permease</fullName>
    </submittedName>
</protein>
<keyword evidence="3" id="KW-1003">Cell membrane</keyword>
<feature type="transmembrane region" description="Helical" evidence="7">
    <location>
        <begin position="99"/>
        <end position="119"/>
    </location>
</feature>
<evidence type="ECO:0000259" key="9">
    <source>
        <dbReference type="PROSITE" id="PS50928"/>
    </source>
</evidence>
<reference evidence="10 11" key="1">
    <citation type="journal article" date="2014" name="Int. J. Syst. Evol. Microbiol.">
        <title>Complete genome sequence of Corynebacterium casei LMG S-19264T (=DSM 44701T), isolated from a smear-ripened cheese.</title>
        <authorList>
            <consortium name="US DOE Joint Genome Institute (JGI-PGF)"/>
            <person name="Walter F."/>
            <person name="Albersmeier A."/>
            <person name="Kalinowski J."/>
            <person name="Ruckert C."/>
        </authorList>
    </citation>
    <scope>NUCLEOTIDE SEQUENCE [LARGE SCALE GENOMIC DNA]</scope>
    <source>
        <strain evidence="10 11">CGMCC 4.7111</strain>
    </source>
</reference>
<dbReference type="InterPro" id="IPR035906">
    <property type="entry name" value="MetI-like_sf"/>
</dbReference>
<evidence type="ECO:0000256" key="4">
    <source>
        <dbReference type="ARBA" id="ARBA00022692"/>
    </source>
</evidence>
<sequence length="320" mass="34710">MAAPVAPAVKARRHPPTKPPGTSKLRRSQRRAATLLITPFFVLFAAVMAAPIGYAVWMSLFQEHSSGLGFGGTERVFSGFGNYTKALSDTGFRDSFVHIALYCALYIPVMIGGSLLLALLVDSAMARAKRFFQLALFLPHAIPGLIASVIWIYLYTPGLSPVLDWIGALGGSWNFYSNDHVLSSMVNLCAWQWIGYNMVIFYAALQAVPREMIEAAVVDGAGAIRTALQIKVPLIASAVVMTVLFTCVGAIQIFTEPKLLNQRGAPSIDTEWSPTLFIWKAGFVQHDYGLAAAASLLLALLGVLLSYIVTRLGNRWKAAS</sequence>
<evidence type="ECO:0000256" key="6">
    <source>
        <dbReference type="ARBA" id="ARBA00023136"/>
    </source>
</evidence>
<comment type="similarity">
    <text evidence="7">Belongs to the binding-protein-dependent transport system permease family.</text>
</comment>
<feature type="transmembrane region" description="Helical" evidence="7">
    <location>
        <begin position="185"/>
        <end position="205"/>
    </location>
</feature>